<name>K1XKJ8_MARBU</name>
<evidence type="ECO:0000313" key="3">
    <source>
        <dbReference type="Proteomes" id="UP000006753"/>
    </source>
</evidence>
<accession>K1XKJ8</accession>
<feature type="region of interest" description="Disordered" evidence="1">
    <location>
        <begin position="1"/>
        <end position="73"/>
    </location>
</feature>
<feature type="compositionally biased region" description="Polar residues" evidence="1">
    <location>
        <begin position="1"/>
        <end position="12"/>
    </location>
</feature>
<evidence type="ECO:0000256" key="1">
    <source>
        <dbReference type="SAM" id="MobiDB-lite"/>
    </source>
</evidence>
<dbReference type="Proteomes" id="UP000006753">
    <property type="component" value="Unassembled WGS sequence"/>
</dbReference>
<proteinExistence type="predicted"/>
<keyword evidence="3" id="KW-1185">Reference proteome</keyword>
<protein>
    <submittedName>
        <fullName evidence="2">Uncharacterized protein</fullName>
    </submittedName>
</protein>
<reference evidence="2 3" key="1">
    <citation type="journal article" date="2012" name="BMC Genomics">
        <title>Sequencing the genome of Marssonina brunnea reveals fungus-poplar co-evolution.</title>
        <authorList>
            <person name="Zhu S."/>
            <person name="Cao Y.-Z."/>
            <person name="Jiang C."/>
            <person name="Tan B.-Y."/>
            <person name="Wang Z."/>
            <person name="Feng S."/>
            <person name="Zhang L."/>
            <person name="Su X.-H."/>
            <person name="Brejova B."/>
            <person name="Vinar T."/>
            <person name="Xu M."/>
            <person name="Wang M.-X."/>
            <person name="Zhang S.-G."/>
            <person name="Huang M.-R."/>
            <person name="Wu R."/>
            <person name="Zhou Y."/>
        </authorList>
    </citation>
    <scope>NUCLEOTIDE SEQUENCE [LARGE SCALE GENOMIC DNA]</scope>
    <source>
        <strain evidence="2 3">MB_m1</strain>
    </source>
</reference>
<feature type="region of interest" description="Disordered" evidence="1">
    <location>
        <begin position="157"/>
        <end position="203"/>
    </location>
</feature>
<dbReference type="EMBL" id="JH921452">
    <property type="protein sequence ID" value="EKD12994.1"/>
    <property type="molecule type" value="Genomic_DNA"/>
</dbReference>
<feature type="compositionally biased region" description="Basic and acidic residues" evidence="1">
    <location>
        <begin position="190"/>
        <end position="203"/>
    </location>
</feature>
<feature type="compositionally biased region" description="Basic and acidic residues" evidence="1">
    <location>
        <begin position="157"/>
        <end position="181"/>
    </location>
</feature>
<feature type="compositionally biased region" description="Polar residues" evidence="1">
    <location>
        <begin position="35"/>
        <end position="71"/>
    </location>
</feature>
<dbReference type="GeneID" id="18764691"/>
<dbReference type="InParanoid" id="K1XKJ8"/>
<evidence type="ECO:0000313" key="2">
    <source>
        <dbReference type="EMBL" id="EKD12994.1"/>
    </source>
</evidence>
<dbReference type="KEGG" id="mbe:MBM_08756"/>
<dbReference type="AlphaFoldDB" id="K1XKJ8"/>
<organism evidence="2 3">
    <name type="scientific">Marssonina brunnea f. sp. multigermtubi (strain MB_m1)</name>
    <name type="common">Marssonina leaf spot fungus</name>
    <dbReference type="NCBI Taxonomy" id="1072389"/>
    <lineage>
        <taxon>Eukaryota</taxon>
        <taxon>Fungi</taxon>
        <taxon>Dikarya</taxon>
        <taxon>Ascomycota</taxon>
        <taxon>Pezizomycotina</taxon>
        <taxon>Leotiomycetes</taxon>
        <taxon>Helotiales</taxon>
        <taxon>Drepanopezizaceae</taxon>
        <taxon>Drepanopeziza</taxon>
    </lineage>
</organism>
<dbReference type="HOGENOM" id="CLU_1349206_0_0_1"/>
<sequence>MHLSIKPTNSEWSLGPHGADVSFISKSPAKYLPSPDSTHQASKSQRYNHGQKQQQPTLPCNGRASTPTSNDPLDIEKAAASRRMEIILAESIEKIWQQDQDSVARVNQGRARAMCETQNLASESVAKLNNQGFETMERAKREDRESEARVLRLNGESKARIARENGESKARISNETKESAARIEAIQEASESRRPHEKTKPDS</sequence>
<gene>
    <name evidence="2" type="ORF">MBM_08756</name>
</gene>